<evidence type="ECO:0000313" key="22">
    <source>
        <dbReference type="Proteomes" id="UP000504611"/>
    </source>
</evidence>
<dbReference type="GO" id="GO:0003682">
    <property type="term" value="F:chromatin binding"/>
    <property type="evidence" value="ECO:0007669"/>
    <property type="project" value="TreeGrafter"/>
</dbReference>
<dbReference type="Pfam" id="PF00400">
    <property type="entry name" value="WD40"/>
    <property type="match status" value="3"/>
</dbReference>
<evidence type="ECO:0000256" key="14">
    <source>
        <dbReference type="ARBA" id="ARBA00023242"/>
    </source>
</evidence>
<evidence type="ECO:0000256" key="16">
    <source>
        <dbReference type="ARBA" id="ARBA00056419"/>
    </source>
</evidence>
<evidence type="ECO:0000256" key="13">
    <source>
        <dbReference type="ARBA" id="ARBA00023212"/>
    </source>
</evidence>
<evidence type="ECO:0000256" key="10">
    <source>
        <dbReference type="ARBA" id="ARBA00023015"/>
    </source>
</evidence>
<feature type="coiled-coil region" evidence="19">
    <location>
        <begin position="417"/>
        <end position="456"/>
    </location>
</feature>
<protein>
    <recommendedName>
        <fullName evidence="17">Twinfilin</fullName>
    </recommendedName>
</protein>
<dbReference type="SUPFAM" id="SSF55753">
    <property type="entry name" value="Actin depolymerizing proteins"/>
    <property type="match status" value="2"/>
</dbReference>
<dbReference type="GO" id="GO:0140744">
    <property type="term" value="P:negative regulation of lncRNA transcription"/>
    <property type="evidence" value="ECO:0007669"/>
    <property type="project" value="UniProtKB-ARBA"/>
</dbReference>
<evidence type="ECO:0000256" key="4">
    <source>
        <dbReference type="ARBA" id="ARBA00005616"/>
    </source>
</evidence>
<feature type="repeat" description="WD" evidence="18">
    <location>
        <begin position="104"/>
        <end position="138"/>
    </location>
</feature>
<comment type="similarity">
    <text evidence="5">Belongs to the actin-binding proteins ADF family. Twinfilin subfamily.</text>
</comment>
<dbReference type="GO" id="GO:0006353">
    <property type="term" value="P:DNA-templated transcription termination"/>
    <property type="evidence" value="ECO:0007669"/>
    <property type="project" value="UniProtKB-KW"/>
</dbReference>
<feature type="domain" description="ADF-H" evidence="21">
    <location>
        <begin position="431"/>
        <end position="566"/>
    </location>
</feature>
<dbReference type="GO" id="GO:0005856">
    <property type="term" value="C:cytoskeleton"/>
    <property type="evidence" value="ECO:0007669"/>
    <property type="project" value="UniProtKB-SubCell"/>
</dbReference>
<accession>A0A6I9N6L7</accession>
<dbReference type="FunFam" id="2.130.10.10:FF:000065">
    <property type="entry name" value="WD repeat-containing protein 82"/>
    <property type="match status" value="1"/>
</dbReference>
<dbReference type="OrthoDB" id="27537at2759"/>
<dbReference type="SUPFAM" id="SSF50978">
    <property type="entry name" value="WD40 repeat-like"/>
    <property type="match status" value="1"/>
</dbReference>
<evidence type="ECO:0000256" key="12">
    <source>
        <dbReference type="ARBA" id="ARBA00023203"/>
    </source>
</evidence>
<dbReference type="PROSITE" id="PS51263">
    <property type="entry name" value="ADF_H"/>
    <property type="match status" value="2"/>
</dbReference>
<name>A0A6I9N6L7_9TELE</name>
<dbReference type="InterPro" id="IPR037867">
    <property type="entry name" value="Swd2/WDR82"/>
</dbReference>
<dbReference type="GO" id="GO:0032785">
    <property type="term" value="P:negative regulation of DNA-templated transcription, elongation"/>
    <property type="evidence" value="ECO:0007669"/>
    <property type="project" value="UniProtKB-ARBA"/>
</dbReference>
<evidence type="ECO:0000259" key="21">
    <source>
        <dbReference type="PROSITE" id="PS51263"/>
    </source>
</evidence>
<dbReference type="PANTHER" id="PTHR19861:SF0">
    <property type="entry name" value="WD REPEAT-CONTAINING PROTEIN 82"/>
    <property type="match status" value="1"/>
</dbReference>
<comment type="subcellular location">
    <subcellularLocation>
        <location evidence="3">Cytoplasm</location>
        <location evidence="3">Cell cortex</location>
    </subcellularLocation>
    <subcellularLocation>
        <location evidence="2">Cytoplasm</location>
        <location evidence="2">Cytoskeleton</location>
    </subcellularLocation>
    <subcellularLocation>
        <location evidence="1">Nucleus</location>
    </subcellularLocation>
</comment>
<dbReference type="InterPro" id="IPR029006">
    <property type="entry name" value="ADF-H/Gelsolin-like_dom_sf"/>
</dbReference>
<dbReference type="Gene3D" id="2.130.10.10">
    <property type="entry name" value="YVTN repeat-like/Quinoprotein amine dehydrogenase"/>
    <property type="match status" value="1"/>
</dbReference>
<dbReference type="GeneID" id="104948998"/>
<evidence type="ECO:0000256" key="6">
    <source>
        <dbReference type="ARBA" id="ARBA00022472"/>
    </source>
</evidence>
<feature type="domain" description="ADF-H" evidence="21">
    <location>
        <begin position="266"/>
        <end position="409"/>
    </location>
</feature>
<dbReference type="CDD" id="cd00200">
    <property type="entry name" value="WD40"/>
    <property type="match status" value="1"/>
</dbReference>
<keyword evidence="8 18" id="KW-0853">WD repeat</keyword>
<dbReference type="PANTHER" id="PTHR19861">
    <property type="entry name" value="WD40 REPEAT PROTEIN SWD2"/>
    <property type="match status" value="1"/>
</dbReference>
<dbReference type="AlphaFoldDB" id="A0A6I9N6L7"/>
<evidence type="ECO:0000256" key="20">
    <source>
        <dbReference type="SAM" id="MobiDB-lite"/>
    </source>
</evidence>
<dbReference type="CDD" id="cd11285">
    <property type="entry name" value="ADF_Twf-N_like"/>
    <property type="match status" value="1"/>
</dbReference>
<dbReference type="CDD" id="cd11284">
    <property type="entry name" value="ADF_Twf-C_like"/>
    <property type="match status" value="1"/>
</dbReference>
<evidence type="ECO:0000256" key="2">
    <source>
        <dbReference type="ARBA" id="ARBA00004245"/>
    </source>
</evidence>
<dbReference type="FunFam" id="3.40.20.10:FF:000042">
    <property type="entry name" value="Actin depolymerizing protein"/>
    <property type="match status" value="1"/>
</dbReference>
<dbReference type="PROSITE" id="PS50082">
    <property type="entry name" value="WD_REPEATS_2"/>
    <property type="match status" value="3"/>
</dbReference>
<dbReference type="Pfam" id="PF00241">
    <property type="entry name" value="Cofilin_ADF"/>
    <property type="match status" value="2"/>
</dbReference>
<evidence type="ECO:0000256" key="7">
    <source>
        <dbReference type="ARBA" id="ARBA00022490"/>
    </source>
</evidence>
<keyword evidence="11" id="KW-0804">Transcription</keyword>
<gene>
    <name evidence="23" type="primary">LOC104948998</name>
</gene>
<evidence type="ECO:0000256" key="9">
    <source>
        <dbReference type="ARBA" id="ARBA00022737"/>
    </source>
</evidence>
<dbReference type="PROSITE" id="PS50294">
    <property type="entry name" value="WD_REPEATS_REGION"/>
    <property type="match status" value="1"/>
</dbReference>
<proteinExistence type="inferred from homology"/>
<keyword evidence="12" id="KW-0009">Actin-binding</keyword>
<evidence type="ECO:0000313" key="23">
    <source>
        <dbReference type="RefSeq" id="XP_010773574.1"/>
    </source>
</evidence>
<dbReference type="SMART" id="SM00102">
    <property type="entry name" value="ADF"/>
    <property type="match status" value="2"/>
</dbReference>
<keyword evidence="7" id="KW-0963">Cytoplasm</keyword>
<dbReference type="InterPro" id="IPR015943">
    <property type="entry name" value="WD40/YVTN_repeat-like_dom_sf"/>
</dbReference>
<keyword evidence="19" id="KW-0175">Coiled coil</keyword>
<organism evidence="22 23">
    <name type="scientific">Notothenia coriiceps</name>
    <name type="common">black rockcod</name>
    <dbReference type="NCBI Taxonomy" id="8208"/>
    <lineage>
        <taxon>Eukaryota</taxon>
        <taxon>Metazoa</taxon>
        <taxon>Chordata</taxon>
        <taxon>Craniata</taxon>
        <taxon>Vertebrata</taxon>
        <taxon>Euteleostomi</taxon>
        <taxon>Actinopterygii</taxon>
        <taxon>Neopterygii</taxon>
        <taxon>Teleostei</taxon>
        <taxon>Neoteleostei</taxon>
        <taxon>Acanthomorphata</taxon>
        <taxon>Eupercaria</taxon>
        <taxon>Perciformes</taxon>
        <taxon>Notothenioidei</taxon>
        <taxon>Nototheniidae</taxon>
        <taxon>Notothenia</taxon>
    </lineage>
</organism>
<dbReference type="SMART" id="SM00320">
    <property type="entry name" value="WD40"/>
    <property type="match status" value="6"/>
</dbReference>
<dbReference type="InterPro" id="IPR036322">
    <property type="entry name" value="WD40_repeat_dom_sf"/>
</dbReference>
<evidence type="ECO:0000256" key="5">
    <source>
        <dbReference type="ARBA" id="ARBA00009557"/>
    </source>
</evidence>
<comment type="similarity">
    <text evidence="4">Belongs to the WD repeat SWD2 family.</text>
</comment>
<feature type="region of interest" description="Disordered" evidence="20">
    <location>
        <begin position="575"/>
        <end position="602"/>
    </location>
</feature>
<dbReference type="RefSeq" id="XP_010773574.1">
    <property type="nucleotide sequence ID" value="XM_010775272.1"/>
</dbReference>
<keyword evidence="10" id="KW-0805">Transcription regulation</keyword>
<dbReference type="FunFam" id="3.40.20.10:FF:000007">
    <property type="entry name" value="Twinfilin-1 isoform 1"/>
    <property type="match status" value="1"/>
</dbReference>
<dbReference type="GO" id="GO:0110064">
    <property type="term" value="P:lncRNA catabolic process"/>
    <property type="evidence" value="ECO:0007669"/>
    <property type="project" value="UniProtKB-ARBA"/>
</dbReference>
<dbReference type="InterPro" id="IPR001680">
    <property type="entry name" value="WD40_rpt"/>
</dbReference>
<dbReference type="Gene3D" id="3.40.20.10">
    <property type="entry name" value="Severin"/>
    <property type="match status" value="2"/>
</dbReference>
<sequence>MKITDSVFRSFRVARTFRQNSQKVNCVDFSPDGEHAISSSDDDCIVLYDIREGKPKGTLYSKKYGVDLIRYTHGDTQTVVYSSNKLDDTIRYLSLTDNQYIRYFPGHTARVIALSMSPVDDTFISGSLDKTIRIWDLRAPNCQVGLTNPLGKPVCSFDPDGLIFAAGVESQAIKLYDLRAFDKGPFASFETKFNRACDLTGVKFSNDGKQILISTNGGIIRVLNAFNGSVLHTFSGYNNSKGTSLEACFTPDSQFVMIGSEDGRVHVWSTESGMKVAVLDGKHSGPINTLQFNPRYMTFASACTNMLVLDSYREPAYSWDKDYDQFLLPLLTPQEPCYILYRLDSHNAQGHEWIFIAWSPDQSPVRQKMVYAATRATLKKEFGGGHIKDEMFGTVEDDLCFQGYLRHMSSCCSPAPLTAAEQELQRIRVTEVKIKQEEAKRALQQLKQRRINYIQLRLDVEKETIELVHTKPTETHELPYRIPSDSPRYHFFIFKHSHQGQRQEALVFIYSMPGYTCSIKERMLYSSCKNRLLDEVEKDYQLEVTKKMEIDNGDGLTEDYLYEEVHPMEHALKQAFAKPRGPGGKRGNKRLIKGAGENGEES</sequence>
<feature type="repeat" description="WD" evidence="18">
    <location>
        <begin position="17"/>
        <end position="58"/>
    </location>
</feature>
<dbReference type="GO" id="GO:0048188">
    <property type="term" value="C:Set1C/COMPASS complex"/>
    <property type="evidence" value="ECO:0007669"/>
    <property type="project" value="TreeGrafter"/>
</dbReference>
<keyword evidence="6" id="KW-0806">Transcription termination</keyword>
<keyword evidence="22" id="KW-1185">Reference proteome</keyword>
<dbReference type="InterPro" id="IPR002108">
    <property type="entry name" value="ADF-H"/>
</dbReference>
<evidence type="ECO:0000256" key="19">
    <source>
        <dbReference type="SAM" id="Coils"/>
    </source>
</evidence>
<evidence type="ECO:0000256" key="8">
    <source>
        <dbReference type="ARBA" id="ARBA00022574"/>
    </source>
</evidence>
<comment type="function">
    <text evidence="16">Actin-binding protein involved in motile and morphological processes. Inhibits actin polymerization, likely by sequestering G-actin.</text>
</comment>
<reference evidence="23" key="1">
    <citation type="submission" date="2025-08" db="UniProtKB">
        <authorList>
            <consortium name="RefSeq"/>
        </authorList>
    </citation>
    <scope>IDENTIFICATION</scope>
    <source>
        <tissue evidence="23">Muscle</tissue>
    </source>
</reference>
<keyword evidence="13" id="KW-0206">Cytoskeleton</keyword>
<keyword evidence="14" id="KW-0539">Nucleus</keyword>
<evidence type="ECO:0000256" key="1">
    <source>
        <dbReference type="ARBA" id="ARBA00004123"/>
    </source>
</evidence>
<comment type="subunit">
    <text evidence="15">Interacts with G-actin; ADP-actin form.</text>
</comment>
<evidence type="ECO:0000256" key="11">
    <source>
        <dbReference type="ARBA" id="ARBA00023163"/>
    </source>
</evidence>
<feature type="repeat" description="WD" evidence="18">
    <location>
        <begin position="249"/>
        <end position="278"/>
    </location>
</feature>
<dbReference type="GO" id="GO:0003779">
    <property type="term" value="F:actin binding"/>
    <property type="evidence" value="ECO:0007669"/>
    <property type="project" value="UniProtKB-KW"/>
</dbReference>
<evidence type="ECO:0000256" key="17">
    <source>
        <dbReference type="ARBA" id="ARBA00069496"/>
    </source>
</evidence>
<keyword evidence="9" id="KW-0677">Repeat</keyword>
<dbReference type="GO" id="GO:0071027">
    <property type="term" value="P:nuclear RNA surveillance"/>
    <property type="evidence" value="ECO:0007669"/>
    <property type="project" value="UniProtKB-ARBA"/>
</dbReference>
<evidence type="ECO:0000256" key="15">
    <source>
        <dbReference type="ARBA" id="ARBA00038532"/>
    </source>
</evidence>
<evidence type="ECO:0000256" key="18">
    <source>
        <dbReference type="PROSITE-ProRule" id="PRU00221"/>
    </source>
</evidence>
<dbReference type="GO" id="GO:0005938">
    <property type="term" value="C:cell cortex"/>
    <property type="evidence" value="ECO:0007669"/>
    <property type="project" value="UniProtKB-SubCell"/>
</dbReference>
<evidence type="ECO:0000256" key="3">
    <source>
        <dbReference type="ARBA" id="ARBA00004544"/>
    </source>
</evidence>
<dbReference type="Proteomes" id="UP000504611">
    <property type="component" value="Unplaced"/>
</dbReference>